<feature type="domain" description="DUF4114" evidence="1">
    <location>
        <begin position="859"/>
        <end position="913"/>
    </location>
</feature>
<dbReference type="Pfam" id="PF17963">
    <property type="entry name" value="Big_9"/>
    <property type="match status" value="1"/>
</dbReference>
<protein>
    <recommendedName>
        <fullName evidence="1">DUF4114 domain-containing protein</fullName>
    </recommendedName>
</protein>
<comment type="caution">
    <text evidence="2">The sequence shown here is derived from an EMBL/GenBank/DDBJ whole genome shotgun (WGS) entry which is preliminary data.</text>
</comment>
<dbReference type="Pfam" id="PF13448">
    <property type="entry name" value="DUF4114"/>
    <property type="match status" value="1"/>
</dbReference>
<dbReference type="STRING" id="1449351.RISW2_17555"/>
<dbReference type="InterPro" id="IPR025193">
    <property type="entry name" value="DUF4114"/>
</dbReference>
<accession>X7F490</accession>
<dbReference type="AlphaFoldDB" id="X7F490"/>
<keyword evidence="3" id="KW-1185">Reference proteome</keyword>
<evidence type="ECO:0000313" key="2">
    <source>
        <dbReference type="EMBL" id="ETX26916.1"/>
    </source>
</evidence>
<dbReference type="NCBIfam" id="TIGR01965">
    <property type="entry name" value="VCBS_repeat"/>
    <property type="match status" value="2"/>
</dbReference>
<dbReference type="PATRIC" id="fig|1449351.3.peg.4188"/>
<reference evidence="2 3" key="1">
    <citation type="submission" date="2014-01" db="EMBL/GenBank/DDBJ databases">
        <title>Roseivivax isoporae LMG 25204 Genome Sequencing.</title>
        <authorList>
            <person name="Lai Q."/>
            <person name="Li G."/>
            <person name="Shao Z."/>
        </authorList>
    </citation>
    <scope>NUCLEOTIDE SEQUENCE [LARGE SCALE GENOMIC DNA]</scope>
    <source>
        <strain evidence="2 3">LMG 25204</strain>
    </source>
</reference>
<dbReference type="eggNOG" id="COG2931">
    <property type="taxonomic scope" value="Bacteria"/>
</dbReference>
<proteinExistence type="predicted"/>
<dbReference type="InterPro" id="IPR010221">
    <property type="entry name" value="VCBS_dom"/>
</dbReference>
<organism evidence="2 3">
    <name type="scientific">Roseivivax isoporae LMG 25204</name>
    <dbReference type="NCBI Taxonomy" id="1449351"/>
    <lineage>
        <taxon>Bacteria</taxon>
        <taxon>Pseudomonadati</taxon>
        <taxon>Pseudomonadota</taxon>
        <taxon>Alphaproteobacteria</taxon>
        <taxon>Rhodobacterales</taxon>
        <taxon>Roseobacteraceae</taxon>
        <taxon>Roseivivax</taxon>
    </lineage>
</organism>
<sequence length="915" mass="93583">MALGTVSVNVTPVNDAPTGAVTISGTATQGETLSASDTLADVDGLGTVTYQWQRDGVDITGATGGTYTLTQADVGTAITVVASYTDDGGANESVTSGATSAVTNVNDAPTGAVTISGTATQGETLSASDTLADADGLGTVTYQWQRDGVDITGATGGTYTLTQADVGTAITVIASYTDDGGANESVTSGATSAVTNVNDAPVVTGDFHGAVTEGNVGDTSIATGRLAIADVDFDETPDFADIASTVGDNGFGSFTLVSGTWTYTLDQTRVQGLDDGDTVNDHITFVASDGTTQLVTIAITGTNDEAIVLGTTAGAVTEGSLDDLASTTGTITIADLDGDDTPYFADVVSTSGDNGYGSFTLVSGRWTYTLDQSTVQSLDTDDSVTDTITFIATDGTSQTVTVEIAGMDSPPQYTVPEVTVIPLEGEAIVIDLSEGAIDPEGMAITASNVMITSDRRSDIAFSLGTNGRLFLDPALFAALPDGATERLTVSFELSDGSQTTEVTRDVLIEGRNASPLAGNDRFMLPGSTSAFEGNLLAPNGELADSDPESSALKIIEVAGTPVEASGPTTVALPSGASLTIWANGHFVYDAGEGGTVAPRSETFSYVISDENNASDTGTVSITFSAGFGSLNSRSFVLSLSDLRDDTTLDAVTPGAKLVFDIPGLGTDNFAFTTTDTGFEISVDSNGDGAFDSTVVLATDGIGGGLLISEFSSDTAPQVIIDYVPDAPNVSEKQEIDPNLINGLTAMSFLTGNGVRGYEVTFDRNDAGLASAVGAYVVAADGSIGEVVILFDNTQTATPGSTATIDPLAEGEQLGLFLVTGGAGLGNTDAFEFVRSDDYEAPASAHISDMPILVADGDIVTNNVFHAFSHLNPDGAFMVWSALQEDGSGLSIGFEDLLLDRSDRDYNDVLVSIDVL</sequence>
<name>X7F490_9RHOB</name>
<dbReference type="Proteomes" id="UP000023430">
    <property type="component" value="Unassembled WGS sequence"/>
</dbReference>
<dbReference type="EMBL" id="JAME01000048">
    <property type="protein sequence ID" value="ETX26916.1"/>
    <property type="molecule type" value="Genomic_DNA"/>
</dbReference>
<gene>
    <name evidence="2" type="ORF">RISW2_17555</name>
</gene>
<evidence type="ECO:0000313" key="3">
    <source>
        <dbReference type="Proteomes" id="UP000023430"/>
    </source>
</evidence>
<evidence type="ECO:0000259" key="1">
    <source>
        <dbReference type="Pfam" id="PF13448"/>
    </source>
</evidence>
<dbReference type="Gene3D" id="2.60.40.2700">
    <property type="match status" value="2"/>
</dbReference>